<dbReference type="Proteomes" id="UP000730618">
    <property type="component" value="Unassembled WGS sequence"/>
</dbReference>
<gene>
    <name evidence="1" type="ORF">PAECIP111802_04914</name>
</gene>
<name>A0ABM8VNI8_9BACL</name>
<accession>A0ABM8VNI8</accession>
<dbReference type="EMBL" id="CAJVCE010000016">
    <property type="protein sequence ID" value="CAG7651240.1"/>
    <property type="molecule type" value="Genomic_DNA"/>
</dbReference>
<organism evidence="1 2">
    <name type="scientific">Paenibacillus allorhizosphaerae</name>
    <dbReference type="NCBI Taxonomy" id="2849866"/>
    <lineage>
        <taxon>Bacteria</taxon>
        <taxon>Bacillati</taxon>
        <taxon>Bacillota</taxon>
        <taxon>Bacilli</taxon>
        <taxon>Bacillales</taxon>
        <taxon>Paenibacillaceae</taxon>
        <taxon>Paenibacillus</taxon>
    </lineage>
</organism>
<sequence length="35" mass="3900">MVISMGMGIYEICPDALEKGKFVILRVICPDITKD</sequence>
<keyword evidence="2" id="KW-1185">Reference proteome</keyword>
<evidence type="ECO:0000313" key="1">
    <source>
        <dbReference type="EMBL" id="CAG7651240.1"/>
    </source>
</evidence>
<evidence type="ECO:0000313" key="2">
    <source>
        <dbReference type="Proteomes" id="UP000730618"/>
    </source>
</evidence>
<comment type="caution">
    <text evidence="1">The sequence shown here is derived from an EMBL/GenBank/DDBJ whole genome shotgun (WGS) entry which is preliminary data.</text>
</comment>
<proteinExistence type="predicted"/>
<protein>
    <submittedName>
        <fullName evidence="1">Uncharacterized protein</fullName>
    </submittedName>
</protein>
<reference evidence="1 2" key="1">
    <citation type="submission" date="2021-06" db="EMBL/GenBank/DDBJ databases">
        <authorList>
            <person name="Criscuolo A."/>
        </authorList>
    </citation>
    <scope>NUCLEOTIDE SEQUENCE [LARGE SCALE GENOMIC DNA]</scope>
    <source>
        <strain evidence="2">CIP 111802</strain>
    </source>
</reference>